<keyword evidence="6" id="KW-0677">Repeat</keyword>
<evidence type="ECO:0000313" key="15">
    <source>
        <dbReference type="EMBL" id="CAF2795965.1"/>
    </source>
</evidence>
<evidence type="ECO:0000256" key="7">
    <source>
        <dbReference type="ARBA" id="ARBA00022792"/>
    </source>
</evidence>
<evidence type="ECO:0000256" key="5">
    <source>
        <dbReference type="ARBA" id="ARBA00022692"/>
    </source>
</evidence>
<name>A0A7R8CEY3_LEPSM</name>
<dbReference type="GO" id="GO:1990544">
    <property type="term" value="P:mitochondrial ATP transmembrane transport"/>
    <property type="evidence" value="ECO:0007669"/>
    <property type="project" value="InterPro"/>
</dbReference>
<dbReference type="EMBL" id="HG994589">
    <property type="protein sequence ID" value="CAF2795965.1"/>
    <property type="molecule type" value="Genomic_DNA"/>
</dbReference>
<keyword evidence="5 12" id="KW-0812">Transmembrane</keyword>
<evidence type="ECO:0000256" key="12">
    <source>
        <dbReference type="PROSITE-ProRule" id="PRU00282"/>
    </source>
</evidence>
<keyword evidence="8" id="KW-1133">Transmembrane helix</keyword>
<dbReference type="PRINTS" id="PR00927">
    <property type="entry name" value="ADPTRNSLCASE"/>
</dbReference>
<evidence type="ECO:0000313" key="16">
    <source>
        <dbReference type="Proteomes" id="UP000675881"/>
    </source>
</evidence>
<organism evidence="15 16">
    <name type="scientific">Lepeophtheirus salmonis</name>
    <name type="common">Salmon louse</name>
    <name type="synonym">Caligus salmonis</name>
    <dbReference type="NCBI Taxonomy" id="72036"/>
    <lineage>
        <taxon>Eukaryota</taxon>
        <taxon>Metazoa</taxon>
        <taxon>Ecdysozoa</taxon>
        <taxon>Arthropoda</taxon>
        <taxon>Crustacea</taxon>
        <taxon>Multicrustacea</taxon>
        <taxon>Hexanauplia</taxon>
        <taxon>Copepoda</taxon>
        <taxon>Siphonostomatoida</taxon>
        <taxon>Caligidae</taxon>
        <taxon>Lepeophtheirus</taxon>
    </lineage>
</organism>
<protein>
    <recommendedName>
        <fullName evidence="14">ADP/ATP translocase</fullName>
    </recommendedName>
    <alternativeName>
        <fullName evidence="14">ADP,ATP carrier protein</fullName>
    </alternativeName>
</protein>
<dbReference type="GO" id="GO:0005743">
    <property type="term" value="C:mitochondrial inner membrane"/>
    <property type="evidence" value="ECO:0007669"/>
    <property type="project" value="UniProtKB-SubCell"/>
</dbReference>
<dbReference type="PANTHER" id="PTHR45635">
    <property type="entry name" value="ADP,ATP CARRIER PROTEIN 1-RELATED-RELATED"/>
    <property type="match status" value="1"/>
</dbReference>
<keyword evidence="3 13" id="KW-0813">Transport</keyword>
<gene>
    <name evidence="15" type="ORF">LSAA_2357</name>
</gene>
<keyword evidence="16" id="KW-1185">Reference proteome</keyword>
<evidence type="ECO:0000256" key="10">
    <source>
        <dbReference type="ARBA" id="ARBA00023136"/>
    </source>
</evidence>
<feature type="repeat" description="Solcar" evidence="12">
    <location>
        <begin position="1"/>
        <end position="58"/>
    </location>
</feature>
<dbReference type="Proteomes" id="UP000675881">
    <property type="component" value="Chromosome 10"/>
</dbReference>
<evidence type="ECO:0000256" key="13">
    <source>
        <dbReference type="RuleBase" id="RU000488"/>
    </source>
</evidence>
<evidence type="ECO:0000256" key="2">
    <source>
        <dbReference type="ARBA" id="ARBA00006375"/>
    </source>
</evidence>
<dbReference type="GO" id="GO:1901029">
    <property type="term" value="P:negative regulation of mitochondrial outer membrane permeabilization involved in apoptotic signaling pathway"/>
    <property type="evidence" value="ECO:0007669"/>
    <property type="project" value="TreeGrafter"/>
</dbReference>
<dbReference type="PANTHER" id="PTHR45635:SF14">
    <property type="entry name" value="ADP_ATP TRANSLOCASE"/>
    <property type="match status" value="1"/>
</dbReference>
<evidence type="ECO:0000256" key="6">
    <source>
        <dbReference type="ARBA" id="ARBA00022737"/>
    </source>
</evidence>
<dbReference type="Gene3D" id="1.50.40.10">
    <property type="entry name" value="Mitochondrial carrier domain"/>
    <property type="match status" value="1"/>
</dbReference>
<comment type="subunit">
    <text evidence="14">Monomer.</text>
</comment>
<evidence type="ECO:0000256" key="14">
    <source>
        <dbReference type="RuleBase" id="RU368008"/>
    </source>
</evidence>
<dbReference type="GO" id="GO:0005471">
    <property type="term" value="F:ATP:ADP antiporter activity"/>
    <property type="evidence" value="ECO:0007669"/>
    <property type="project" value="UniProtKB-UniRule"/>
</dbReference>
<comment type="function">
    <text evidence="14">Catalyzes the exchange of ADP and ATP across the membrane.</text>
</comment>
<dbReference type="InterPro" id="IPR002113">
    <property type="entry name" value="ADT_euk_type"/>
</dbReference>
<dbReference type="AlphaFoldDB" id="A0A7R8CEY3"/>
<dbReference type="InterPro" id="IPR018108">
    <property type="entry name" value="MCP_transmembrane"/>
</dbReference>
<evidence type="ECO:0000256" key="9">
    <source>
        <dbReference type="ARBA" id="ARBA00023128"/>
    </source>
</evidence>
<evidence type="ECO:0000256" key="8">
    <source>
        <dbReference type="ARBA" id="ARBA00022989"/>
    </source>
</evidence>
<dbReference type="PROSITE" id="PS50920">
    <property type="entry name" value="SOLCAR"/>
    <property type="match status" value="1"/>
</dbReference>
<evidence type="ECO:0000256" key="4">
    <source>
        <dbReference type="ARBA" id="ARBA00022449"/>
    </source>
</evidence>
<comment type="catalytic activity">
    <reaction evidence="11">
        <text>ADP(in) + ATP(out) = ADP(out) + ATP(in)</text>
        <dbReference type="Rhea" id="RHEA:34999"/>
        <dbReference type="ChEBI" id="CHEBI:30616"/>
        <dbReference type="ChEBI" id="CHEBI:456216"/>
    </reaction>
    <physiologicalReaction direction="left-to-right" evidence="11">
        <dbReference type="Rhea" id="RHEA:35000"/>
    </physiologicalReaction>
</comment>
<dbReference type="InterPro" id="IPR023395">
    <property type="entry name" value="MCP_dom_sf"/>
</dbReference>
<proteinExistence type="inferred from homology"/>
<keyword evidence="4" id="KW-0050">Antiport</keyword>
<keyword evidence="7" id="KW-0999">Mitochondrion inner membrane</keyword>
<dbReference type="GO" id="GO:0140021">
    <property type="term" value="P:mitochondrial ADP transmembrane transport"/>
    <property type="evidence" value="ECO:0007669"/>
    <property type="project" value="InterPro"/>
</dbReference>
<comment type="subcellular location">
    <subcellularLocation>
        <location evidence="14">Membrane</location>
        <topology evidence="14">Multi-pass membrane protein</topology>
    </subcellularLocation>
    <subcellularLocation>
        <location evidence="1">Mitochondrion inner membrane</location>
        <topology evidence="1">Multi-pass membrane protein</topology>
    </subcellularLocation>
</comment>
<keyword evidence="9" id="KW-0496">Mitochondrion</keyword>
<comment type="similarity">
    <text evidence="2 13">Belongs to the mitochondrial carrier (TC 2.A.29) family.</text>
</comment>
<dbReference type="SUPFAM" id="SSF103506">
    <property type="entry name" value="Mitochondrial carrier"/>
    <property type="match status" value="1"/>
</dbReference>
<reference evidence="15" key="1">
    <citation type="submission" date="2021-02" db="EMBL/GenBank/DDBJ databases">
        <authorList>
            <person name="Bekaert M."/>
        </authorList>
    </citation>
    <scope>NUCLEOTIDE SEQUENCE</scope>
    <source>
        <strain evidence="15">IoA-00</strain>
    </source>
</reference>
<dbReference type="Pfam" id="PF00153">
    <property type="entry name" value="Mito_carr"/>
    <property type="match status" value="1"/>
</dbReference>
<evidence type="ECO:0000256" key="1">
    <source>
        <dbReference type="ARBA" id="ARBA00004448"/>
    </source>
</evidence>
<sequence length="210" mass="24378">MMKPGRFDKPFTGVVDCTMPTLMNEGTIPFWRGNLANVLCYFPTQALNFVFKVTIKGIFKTARMLLRQISFQRTLSFEDGPDPCHLPLSTRWITPEQGWPMMSKQRTGNYLGFTISRVGIFIDHDMYFGFYDILLENEAGLFASFFLDWLVTITSRLVEGSHGMWYTNSQERRVHVYDDRRWKLKFSEVSLVTVYWLDSANSKLFSSNGS</sequence>
<keyword evidence="10 12" id="KW-0472">Membrane</keyword>
<evidence type="ECO:0000256" key="11">
    <source>
        <dbReference type="ARBA" id="ARBA00024143"/>
    </source>
</evidence>
<evidence type="ECO:0000256" key="3">
    <source>
        <dbReference type="ARBA" id="ARBA00022448"/>
    </source>
</evidence>
<accession>A0A7R8CEY3</accession>